<dbReference type="Pfam" id="PF00078">
    <property type="entry name" value="RVT_1"/>
    <property type="match status" value="1"/>
</dbReference>
<evidence type="ECO:0000313" key="2">
    <source>
        <dbReference type="EMBL" id="MPC58629.1"/>
    </source>
</evidence>
<accession>A0A5B7GM20</accession>
<proteinExistence type="predicted"/>
<gene>
    <name evidence="2" type="primary">PO22_2</name>
    <name evidence="2" type="ORF">E2C01_052637</name>
</gene>
<protein>
    <submittedName>
        <fullName evidence="2">Retrovirus-related Pol polyprotein from type-1 retrotransposable element R2</fullName>
    </submittedName>
</protein>
<feature type="domain" description="Reverse transcriptase" evidence="1">
    <location>
        <begin position="81"/>
        <end position="196"/>
    </location>
</feature>
<evidence type="ECO:0000259" key="1">
    <source>
        <dbReference type="Pfam" id="PF00078"/>
    </source>
</evidence>
<dbReference type="EMBL" id="VSRR010015856">
    <property type="protein sequence ID" value="MPC58629.1"/>
    <property type="molecule type" value="Genomic_DNA"/>
</dbReference>
<keyword evidence="3" id="KW-1185">Reference proteome</keyword>
<reference evidence="2 3" key="1">
    <citation type="submission" date="2019-05" db="EMBL/GenBank/DDBJ databases">
        <title>Another draft genome of Portunus trituberculatus and its Hox gene families provides insights of decapod evolution.</title>
        <authorList>
            <person name="Jeong J.-H."/>
            <person name="Song I."/>
            <person name="Kim S."/>
            <person name="Choi T."/>
            <person name="Kim D."/>
            <person name="Ryu S."/>
            <person name="Kim W."/>
        </authorList>
    </citation>
    <scope>NUCLEOTIDE SEQUENCE [LARGE SCALE GENOMIC DNA]</scope>
    <source>
        <tissue evidence="2">Muscle</tissue>
    </source>
</reference>
<dbReference type="OrthoDB" id="6373033at2759"/>
<comment type="caution">
    <text evidence="2">The sequence shown here is derived from an EMBL/GenBank/DDBJ whole genome shotgun (WGS) entry which is preliminary data.</text>
</comment>
<dbReference type="Proteomes" id="UP000324222">
    <property type="component" value="Unassembled WGS sequence"/>
</dbReference>
<sequence>MAALLEDEEEDAIPITEEELRCPLARGKATAPGDDGITYSVLRLLQRVPGNPLLCLYNLFFSQCCAPPTWTCSSIVPIPMPGTHKFRHVSLTSCFSKIMERILLFRLLYKLESELSPCLFGFLPRRGTQRCCTELYSHLSSSSVVAFIDLNIAFDVANRDIILDQLLVFGIKEHLLKTVNSALHDMNIIIPEGEEKEEEEDSGPPPWMLLAPEATDRQGVLSSPLIWTLRLEAGWADGSLTLPLPHIVSFAGSWMQSAFCALMCIQAAIFCSVDQARDLQRVESVTIRHYDSFCYHPFKYLPP</sequence>
<organism evidence="2 3">
    <name type="scientific">Portunus trituberculatus</name>
    <name type="common">Swimming crab</name>
    <name type="synonym">Neptunus trituberculatus</name>
    <dbReference type="NCBI Taxonomy" id="210409"/>
    <lineage>
        <taxon>Eukaryota</taxon>
        <taxon>Metazoa</taxon>
        <taxon>Ecdysozoa</taxon>
        <taxon>Arthropoda</taxon>
        <taxon>Crustacea</taxon>
        <taxon>Multicrustacea</taxon>
        <taxon>Malacostraca</taxon>
        <taxon>Eumalacostraca</taxon>
        <taxon>Eucarida</taxon>
        <taxon>Decapoda</taxon>
        <taxon>Pleocyemata</taxon>
        <taxon>Brachyura</taxon>
        <taxon>Eubrachyura</taxon>
        <taxon>Portunoidea</taxon>
        <taxon>Portunidae</taxon>
        <taxon>Portuninae</taxon>
        <taxon>Portunus</taxon>
    </lineage>
</organism>
<dbReference type="AlphaFoldDB" id="A0A5B7GM20"/>
<evidence type="ECO:0000313" key="3">
    <source>
        <dbReference type="Proteomes" id="UP000324222"/>
    </source>
</evidence>
<name>A0A5B7GM20_PORTR</name>
<dbReference type="PANTHER" id="PTHR19446">
    <property type="entry name" value="REVERSE TRANSCRIPTASES"/>
    <property type="match status" value="1"/>
</dbReference>
<dbReference type="InterPro" id="IPR000477">
    <property type="entry name" value="RT_dom"/>
</dbReference>